<keyword evidence="1" id="KW-1133">Transmembrane helix</keyword>
<sequence length="169" mass="17762">MTFLIAAVVLVGVLCVFDLLLTFAVLRRLREHTAELALLAGQSRFAPYNPGVLVGRTLPQTDTDGVDRPQLVAFFDVNCDACHEHAPQFAVAARTYAAMAVVSGGGPRADDLLEAVGGVASVITAERADSLVKAVGIEAFPTFLRVGPDGTIVEAQTELSALAEMAPAR</sequence>
<dbReference type="RefSeq" id="WP_184758820.1">
    <property type="nucleotide sequence ID" value="NZ_BAABEK010000123.1"/>
</dbReference>
<organism evidence="2 3">
    <name type="scientific">Streptosporangium album</name>
    <dbReference type="NCBI Taxonomy" id="47479"/>
    <lineage>
        <taxon>Bacteria</taxon>
        <taxon>Bacillati</taxon>
        <taxon>Actinomycetota</taxon>
        <taxon>Actinomycetes</taxon>
        <taxon>Streptosporangiales</taxon>
        <taxon>Streptosporangiaceae</taxon>
        <taxon>Streptosporangium</taxon>
    </lineage>
</organism>
<dbReference type="Gene3D" id="3.40.30.10">
    <property type="entry name" value="Glutaredoxin"/>
    <property type="match status" value="1"/>
</dbReference>
<dbReference type="Proteomes" id="UP000534286">
    <property type="component" value="Unassembled WGS sequence"/>
</dbReference>
<reference evidence="2 3" key="1">
    <citation type="submission" date="2020-08" db="EMBL/GenBank/DDBJ databases">
        <title>Sequencing the genomes of 1000 actinobacteria strains.</title>
        <authorList>
            <person name="Klenk H.-P."/>
        </authorList>
    </citation>
    <scope>NUCLEOTIDE SEQUENCE [LARGE SCALE GENOMIC DNA]</scope>
    <source>
        <strain evidence="2 3">DSM 43023</strain>
    </source>
</reference>
<evidence type="ECO:0000313" key="2">
    <source>
        <dbReference type="EMBL" id="MBB4942874.1"/>
    </source>
</evidence>
<accession>A0A7W7S2S1</accession>
<name>A0A7W7S2S1_9ACTN</name>
<keyword evidence="3" id="KW-1185">Reference proteome</keyword>
<evidence type="ECO:0008006" key="4">
    <source>
        <dbReference type="Google" id="ProtNLM"/>
    </source>
</evidence>
<proteinExistence type="predicted"/>
<dbReference type="AlphaFoldDB" id="A0A7W7S2S1"/>
<dbReference type="SUPFAM" id="SSF52833">
    <property type="entry name" value="Thioredoxin-like"/>
    <property type="match status" value="1"/>
</dbReference>
<keyword evidence="1" id="KW-0812">Transmembrane</keyword>
<dbReference type="InterPro" id="IPR036249">
    <property type="entry name" value="Thioredoxin-like_sf"/>
</dbReference>
<dbReference type="EMBL" id="JACHJU010000004">
    <property type="protein sequence ID" value="MBB4942874.1"/>
    <property type="molecule type" value="Genomic_DNA"/>
</dbReference>
<evidence type="ECO:0000256" key="1">
    <source>
        <dbReference type="SAM" id="Phobius"/>
    </source>
</evidence>
<keyword evidence="1" id="KW-0472">Membrane</keyword>
<feature type="transmembrane region" description="Helical" evidence="1">
    <location>
        <begin position="6"/>
        <end position="26"/>
    </location>
</feature>
<gene>
    <name evidence="2" type="ORF">FHR32_007274</name>
</gene>
<comment type="caution">
    <text evidence="2">The sequence shown here is derived from an EMBL/GenBank/DDBJ whole genome shotgun (WGS) entry which is preliminary data.</text>
</comment>
<evidence type="ECO:0000313" key="3">
    <source>
        <dbReference type="Proteomes" id="UP000534286"/>
    </source>
</evidence>
<protein>
    <recommendedName>
        <fullName evidence="4">Thioredoxin domain-containing protein</fullName>
    </recommendedName>
</protein>